<dbReference type="AlphaFoldDB" id="F0T0B4"/>
<evidence type="ECO:0000313" key="9">
    <source>
        <dbReference type="Proteomes" id="UP000007488"/>
    </source>
</evidence>
<dbReference type="eggNOG" id="COG2908">
    <property type="taxonomic scope" value="Bacteria"/>
</dbReference>
<feature type="chain" id="PRO_5038651259" evidence="6">
    <location>
        <begin position="25"/>
        <end position="658"/>
    </location>
</feature>
<dbReference type="PANTHER" id="PTHR34990">
    <property type="entry name" value="UDP-2,3-DIACYLGLUCOSAMINE HYDROLASE-RELATED"/>
    <property type="match status" value="1"/>
</dbReference>
<dbReference type="InterPro" id="IPR029052">
    <property type="entry name" value="Metallo-depent_PP-like"/>
</dbReference>
<proteinExistence type="predicted"/>
<dbReference type="Pfam" id="PF00149">
    <property type="entry name" value="Metallophos"/>
    <property type="match status" value="1"/>
</dbReference>
<organism evidence="8 9">
    <name type="scientific">Syntrophobotulus glycolicus (strain DSM 8271 / FlGlyR)</name>
    <dbReference type="NCBI Taxonomy" id="645991"/>
    <lineage>
        <taxon>Bacteria</taxon>
        <taxon>Bacillati</taxon>
        <taxon>Bacillota</taxon>
        <taxon>Clostridia</taxon>
        <taxon>Eubacteriales</taxon>
        <taxon>Desulfitobacteriaceae</taxon>
        <taxon>Syntrophobotulus</taxon>
    </lineage>
</organism>
<keyword evidence="3" id="KW-0479">Metal-binding</keyword>
<evidence type="ECO:0000256" key="4">
    <source>
        <dbReference type="ARBA" id="ARBA00023136"/>
    </source>
</evidence>
<dbReference type="PROSITE" id="PS51257">
    <property type="entry name" value="PROKAR_LIPOPROTEIN"/>
    <property type="match status" value="1"/>
</dbReference>
<evidence type="ECO:0000256" key="6">
    <source>
        <dbReference type="SAM" id="SignalP"/>
    </source>
</evidence>
<protein>
    <submittedName>
        <fullName evidence="8">Metallophosphoesterase</fullName>
    </submittedName>
</protein>
<dbReference type="EMBL" id="CP002547">
    <property type="protein sequence ID" value="ADY57286.1"/>
    <property type="molecule type" value="Genomic_DNA"/>
</dbReference>
<gene>
    <name evidence="8" type="ordered locus">Sgly_3017</name>
</gene>
<keyword evidence="5" id="KW-0464">Manganese</keyword>
<dbReference type="RefSeq" id="WP_013626058.1">
    <property type="nucleotide sequence ID" value="NC_015172.1"/>
</dbReference>
<reference evidence="8 9" key="1">
    <citation type="journal article" date="2011" name="Stand. Genomic Sci.">
        <title>Complete genome sequence of Syntrophobotulus glycolicus type strain (FlGlyR).</title>
        <authorList>
            <person name="Han C."/>
            <person name="Mwirichia R."/>
            <person name="Chertkov O."/>
            <person name="Held B."/>
            <person name="Lapidus A."/>
            <person name="Nolan M."/>
            <person name="Lucas S."/>
            <person name="Hammon N."/>
            <person name="Deshpande S."/>
            <person name="Cheng J.F."/>
            <person name="Tapia R."/>
            <person name="Goodwin L."/>
            <person name="Pitluck S."/>
            <person name="Huntemann M."/>
            <person name="Liolios K."/>
            <person name="Ivanova N."/>
            <person name="Pagani I."/>
            <person name="Mavromatis K."/>
            <person name="Ovchinikova G."/>
            <person name="Pati A."/>
            <person name="Chen A."/>
            <person name="Palaniappan K."/>
            <person name="Land M."/>
            <person name="Hauser L."/>
            <person name="Brambilla E.M."/>
            <person name="Rohde M."/>
            <person name="Spring S."/>
            <person name="Sikorski J."/>
            <person name="Goker M."/>
            <person name="Woyke T."/>
            <person name="Bristow J."/>
            <person name="Eisen J.A."/>
            <person name="Markowitz V."/>
            <person name="Hugenholtz P."/>
            <person name="Kyrpides N.C."/>
            <person name="Klenk H.P."/>
            <person name="Detter J.C."/>
        </authorList>
    </citation>
    <scope>NUCLEOTIDE SEQUENCE [LARGE SCALE GENOMIC DNA]</scope>
    <source>
        <strain evidence="9">DSM 8271 / FlGlyR</strain>
    </source>
</reference>
<keyword evidence="6" id="KW-0732">Signal</keyword>
<evidence type="ECO:0000259" key="7">
    <source>
        <dbReference type="Pfam" id="PF00149"/>
    </source>
</evidence>
<keyword evidence="1" id="KW-1003">Cell membrane</keyword>
<accession>F0T0B4</accession>
<reference evidence="9" key="2">
    <citation type="submission" date="2011-02" db="EMBL/GenBank/DDBJ databases">
        <title>The complete genome of Syntrophobotulus glycolicus DSM 8271.</title>
        <authorList>
            <person name="Lucas S."/>
            <person name="Copeland A."/>
            <person name="Lapidus A."/>
            <person name="Bruce D."/>
            <person name="Goodwin L."/>
            <person name="Pitluck S."/>
            <person name="Kyrpides N."/>
            <person name="Mavromatis K."/>
            <person name="Pagani I."/>
            <person name="Ivanova N."/>
            <person name="Mikhailova N."/>
            <person name="Chertkov O."/>
            <person name="Held B."/>
            <person name="Detter J.C."/>
            <person name="Tapia R."/>
            <person name="Han C."/>
            <person name="Land M."/>
            <person name="Hauser L."/>
            <person name="Markowitz V."/>
            <person name="Cheng J.-F."/>
            <person name="Hugenholtz P."/>
            <person name="Woyke T."/>
            <person name="Wu D."/>
            <person name="Spring S."/>
            <person name="Schroeder M."/>
            <person name="Brambilla E."/>
            <person name="Klenk H.-P."/>
            <person name="Eisen J.A."/>
        </authorList>
    </citation>
    <scope>NUCLEOTIDE SEQUENCE [LARGE SCALE GENOMIC DNA]</scope>
    <source>
        <strain evidence="9">DSM 8271 / FlGlyR</strain>
    </source>
</reference>
<dbReference type="KEGG" id="sgy:Sgly_3017"/>
<evidence type="ECO:0000313" key="8">
    <source>
        <dbReference type="EMBL" id="ADY57286.1"/>
    </source>
</evidence>
<dbReference type="GO" id="GO:0008758">
    <property type="term" value="F:UDP-2,3-diacylglucosamine hydrolase activity"/>
    <property type="evidence" value="ECO:0007669"/>
    <property type="project" value="TreeGrafter"/>
</dbReference>
<keyword evidence="4" id="KW-0472">Membrane</keyword>
<evidence type="ECO:0000256" key="3">
    <source>
        <dbReference type="ARBA" id="ARBA00022723"/>
    </source>
</evidence>
<sequence length="658" mass="73163">MRKRILSFLLASCMVLSLALSVTGCSTETGPTALWEAGNTRNKIVILSDIHLGIDDRYTETLKNRPFFIEFLRRLQSTTDVRELVINGDFLDDWFLPVYYPAYTDAAQFYKDAITTNQAVFDELNNIIKSGIKLVYIPGNHDMTLAADILQEAVPDIVQAWDADGLGLYYTGDRNEIAIEHGHRYDVFSAPDTVTNAQLCGNDDTILPPGYFYARYGATWVLEGRPQVERNLPVITNIPDKSDVDQYGAYMYYQILKSVSERLTPNEGLEKKIFDMRIAGFNDAYTYLDFYPAQQADGTISAPVLFKNIQRTWAERQAINKVKVPNSFLEAVAGTLDGEYFFSQAKAQYLNNPEENVDVVVFGHTHVPAYHSLDNGKYYINEGTWIDHNTLYPDAERTFAVITTGEKTTAGLYQYEEDGSVTDITANVGKEKEEPTAAESSFAKASFDTKALANYGDASTQARYVEVGGLGNDEIQAKLNKGLKTFCLAPTSSAEKDTTYDIRPVFEVVGGDLLSIRTYNTAYAAGAAYPVNSIRTQLFSLTTGEQDAANLWDFIKDKGTLRQLILDRKFGFAPAVVDGELPEELKAAAYKKLAESMDTPEFGAQFYFGDGGRLNVWCDGDNHATGDYWEFDIPVTDLAGVAADRLLPIIDALKKLGN</sequence>
<dbReference type="InterPro" id="IPR043461">
    <property type="entry name" value="LpxH-like"/>
</dbReference>
<dbReference type="STRING" id="645991.Sgly_3017"/>
<dbReference type="HOGENOM" id="CLU_416720_0_0_9"/>
<evidence type="ECO:0000256" key="5">
    <source>
        <dbReference type="ARBA" id="ARBA00023211"/>
    </source>
</evidence>
<feature type="domain" description="Calcineurin-like phosphoesterase" evidence="7">
    <location>
        <begin position="43"/>
        <end position="185"/>
    </location>
</feature>
<dbReference type="SUPFAM" id="SSF56300">
    <property type="entry name" value="Metallo-dependent phosphatases"/>
    <property type="match status" value="1"/>
</dbReference>
<feature type="signal peptide" evidence="6">
    <location>
        <begin position="1"/>
        <end position="24"/>
    </location>
</feature>
<dbReference type="GO" id="GO:0009245">
    <property type="term" value="P:lipid A biosynthetic process"/>
    <property type="evidence" value="ECO:0007669"/>
    <property type="project" value="TreeGrafter"/>
</dbReference>
<dbReference type="Proteomes" id="UP000007488">
    <property type="component" value="Chromosome"/>
</dbReference>
<dbReference type="Gene3D" id="3.60.21.10">
    <property type="match status" value="2"/>
</dbReference>
<dbReference type="OrthoDB" id="9800565at2"/>
<dbReference type="GO" id="GO:0046872">
    <property type="term" value="F:metal ion binding"/>
    <property type="evidence" value="ECO:0007669"/>
    <property type="project" value="UniProtKB-KW"/>
</dbReference>
<dbReference type="GO" id="GO:0016020">
    <property type="term" value="C:membrane"/>
    <property type="evidence" value="ECO:0007669"/>
    <property type="project" value="GOC"/>
</dbReference>
<keyword evidence="9" id="KW-1185">Reference proteome</keyword>
<evidence type="ECO:0000256" key="1">
    <source>
        <dbReference type="ARBA" id="ARBA00022475"/>
    </source>
</evidence>
<name>F0T0B4_SYNGF</name>
<dbReference type="eggNOG" id="COG0622">
    <property type="taxonomic scope" value="Bacteria"/>
</dbReference>
<dbReference type="InterPro" id="IPR004843">
    <property type="entry name" value="Calcineurin-like_PHP"/>
</dbReference>
<dbReference type="PANTHER" id="PTHR34990:SF2">
    <property type="entry name" value="BLL8164 PROTEIN"/>
    <property type="match status" value="1"/>
</dbReference>
<keyword evidence="2" id="KW-0997">Cell inner membrane</keyword>
<evidence type="ECO:0000256" key="2">
    <source>
        <dbReference type="ARBA" id="ARBA00022519"/>
    </source>
</evidence>